<gene>
    <name evidence="3" type="ORF">E5676_scaffold343G00220</name>
    <name evidence="2" type="ORF">E6C27_scaffold19G002490</name>
</gene>
<dbReference type="EMBL" id="SSTE01022979">
    <property type="protein sequence ID" value="KAA0026255.1"/>
    <property type="molecule type" value="Genomic_DNA"/>
</dbReference>
<dbReference type="Pfam" id="PF26138">
    <property type="entry name" value="DUF8040"/>
    <property type="match status" value="1"/>
</dbReference>
<protein>
    <submittedName>
        <fullName evidence="3">Retrotransposon protein</fullName>
    </submittedName>
</protein>
<evidence type="ECO:0000313" key="2">
    <source>
        <dbReference type="EMBL" id="KAA0026255.1"/>
    </source>
</evidence>
<feature type="domain" description="DUF8040" evidence="1">
    <location>
        <begin position="27"/>
        <end position="81"/>
    </location>
</feature>
<dbReference type="EMBL" id="SSTD01000240">
    <property type="protein sequence ID" value="TYK30702.1"/>
    <property type="molecule type" value="Genomic_DNA"/>
</dbReference>
<evidence type="ECO:0000313" key="3">
    <source>
        <dbReference type="EMBL" id="TYK30702.1"/>
    </source>
</evidence>
<dbReference type="Proteomes" id="UP000321393">
    <property type="component" value="Unassembled WGS sequence"/>
</dbReference>
<dbReference type="InterPro" id="IPR058353">
    <property type="entry name" value="DUF8040"/>
</dbReference>
<evidence type="ECO:0000259" key="1">
    <source>
        <dbReference type="Pfam" id="PF26138"/>
    </source>
</evidence>
<accession>A0A5D3E472</accession>
<dbReference type="AlphaFoldDB" id="A0A5D3E472"/>
<dbReference type="OrthoDB" id="2430314at2759"/>
<sequence length="133" mass="15357">MNDNKRLPYTPSNTCHRIRQLAYFRMIHESELVCRQNTWIDKRTFAMLCHLLRNVAGLSSTEIVDVEEIIAMFLHVLSHDKLVYVFGRDRATGRFAETFADVASNEPGGYEGFDMSDGNEEFPPMYSQKIDMS</sequence>
<evidence type="ECO:0000313" key="4">
    <source>
        <dbReference type="Proteomes" id="UP000321393"/>
    </source>
</evidence>
<organism evidence="3 5">
    <name type="scientific">Cucumis melo var. makuwa</name>
    <name type="common">Oriental melon</name>
    <dbReference type="NCBI Taxonomy" id="1194695"/>
    <lineage>
        <taxon>Eukaryota</taxon>
        <taxon>Viridiplantae</taxon>
        <taxon>Streptophyta</taxon>
        <taxon>Embryophyta</taxon>
        <taxon>Tracheophyta</taxon>
        <taxon>Spermatophyta</taxon>
        <taxon>Magnoliopsida</taxon>
        <taxon>eudicotyledons</taxon>
        <taxon>Gunneridae</taxon>
        <taxon>Pentapetalae</taxon>
        <taxon>rosids</taxon>
        <taxon>fabids</taxon>
        <taxon>Cucurbitales</taxon>
        <taxon>Cucurbitaceae</taxon>
        <taxon>Benincaseae</taxon>
        <taxon>Cucumis</taxon>
    </lineage>
</organism>
<comment type="caution">
    <text evidence="3">The sequence shown here is derived from an EMBL/GenBank/DDBJ whole genome shotgun (WGS) entry which is preliminary data.</text>
</comment>
<evidence type="ECO:0000313" key="5">
    <source>
        <dbReference type="Proteomes" id="UP000321947"/>
    </source>
</evidence>
<proteinExistence type="predicted"/>
<reference evidence="4 5" key="1">
    <citation type="submission" date="2019-08" db="EMBL/GenBank/DDBJ databases">
        <title>Draft genome sequences of two oriental melons (Cucumis melo L. var makuwa).</title>
        <authorList>
            <person name="Kwon S.-Y."/>
        </authorList>
    </citation>
    <scope>NUCLEOTIDE SEQUENCE [LARGE SCALE GENOMIC DNA]</scope>
    <source>
        <strain evidence="5">cv. Chang Bougi</strain>
        <strain evidence="4">cv. SW 3</strain>
        <tissue evidence="3">Leaf</tissue>
    </source>
</reference>
<dbReference type="Proteomes" id="UP000321947">
    <property type="component" value="Unassembled WGS sequence"/>
</dbReference>
<name>A0A5D3E472_CUCMM</name>